<keyword evidence="1" id="KW-0812">Transmembrane</keyword>
<evidence type="ECO:0000256" key="1">
    <source>
        <dbReference type="SAM" id="Phobius"/>
    </source>
</evidence>
<dbReference type="EMBL" id="KZ992434">
    <property type="protein sequence ID" value="RKP10861.1"/>
    <property type="molecule type" value="Genomic_DNA"/>
</dbReference>
<evidence type="ECO:0000313" key="2">
    <source>
        <dbReference type="EMBL" id="RKP10861.1"/>
    </source>
</evidence>
<evidence type="ECO:0000313" key="3">
    <source>
        <dbReference type="Proteomes" id="UP000271241"/>
    </source>
</evidence>
<keyword evidence="1" id="KW-0472">Membrane</keyword>
<keyword evidence="3" id="KW-1185">Reference proteome</keyword>
<organism evidence="2 3">
    <name type="scientific">Thamnocephalis sphaerospora</name>
    <dbReference type="NCBI Taxonomy" id="78915"/>
    <lineage>
        <taxon>Eukaryota</taxon>
        <taxon>Fungi</taxon>
        <taxon>Fungi incertae sedis</taxon>
        <taxon>Zoopagomycota</taxon>
        <taxon>Zoopagomycotina</taxon>
        <taxon>Zoopagomycetes</taxon>
        <taxon>Zoopagales</taxon>
        <taxon>Sigmoideomycetaceae</taxon>
        <taxon>Thamnocephalis</taxon>
    </lineage>
</organism>
<reference evidence="3" key="1">
    <citation type="journal article" date="2018" name="Nat. Microbiol.">
        <title>Leveraging single-cell genomics to expand the fungal tree of life.</title>
        <authorList>
            <person name="Ahrendt S.R."/>
            <person name="Quandt C.A."/>
            <person name="Ciobanu D."/>
            <person name="Clum A."/>
            <person name="Salamov A."/>
            <person name="Andreopoulos B."/>
            <person name="Cheng J.F."/>
            <person name="Woyke T."/>
            <person name="Pelin A."/>
            <person name="Henrissat B."/>
            <person name="Reynolds N.K."/>
            <person name="Benny G.L."/>
            <person name="Smith M.E."/>
            <person name="James T.Y."/>
            <person name="Grigoriev I.V."/>
        </authorList>
    </citation>
    <scope>NUCLEOTIDE SEQUENCE [LARGE SCALE GENOMIC DNA]</scope>
    <source>
        <strain evidence="3">RSA 1356</strain>
    </source>
</reference>
<sequence length="287" mass="32715">MLLPAPTHWLADRQSRRTSLYLTGSTFIVNAVLQSTAGAMGTTLRILMKNRLALAYPAFVCKASLDVESMMVERTLSSDEYLVIGIKSKGNQRHFLYFWHFSALHKPPRLITDIRVISMDMRDNWLVGQYQWHAQVGGQVTFVYNLANATCYRDIVHGQHNICIQRATADSLHIISVGHTGITRGSNLVTCQLWEVVPDRPAPFRRVAEAKTTMILGEYLQPQRVDDSSGLYPLDDQWKKMGNNKIWWDPRRDAQLKVYTDDRQTSSTTATLYRTVNSFLVIDYTGD</sequence>
<gene>
    <name evidence="2" type="ORF">THASP1DRAFT_21470</name>
</gene>
<proteinExistence type="predicted"/>
<feature type="transmembrane region" description="Helical" evidence="1">
    <location>
        <begin position="20"/>
        <end position="41"/>
    </location>
</feature>
<protein>
    <submittedName>
        <fullName evidence="2">Uncharacterized protein</fullName>
    </submittedName>
</protein>
<name>A0A4P9XYS5_9FUNG</name>
<dbReference type="AlphaFoldDB" id="A0A4P9XYS5"/>
<dbReference type="Proteomes" id="UP000271241">
    <property type="component" value="Unassembled WGS sequence"/>
</dbReference>
<accession>A0A4P9XYS5</accession>
<keyword evidence="1" id="KW-1133">Transmembrane helix</keyword>